<name>A0A315H337_SALET</name>
<dbReference type="AlphaFoldDB" id="A0A315H337"/>
<evidence type="ECO:0000313" key="1">
    <source>
        <dbReference type="EMBL" id="PUF70495.1"/>
    </source>
</evidence>
<protein>
    <submittedName>
        <fullName evidence="1">Uncharacterized protein</fullName>
    </submittedName>
</protein>
<dbReference type="EMBL" id="QARU01000049">
    <property type="protein sequence ID" value="PUF70495.1"/>
    <property type="molecule type" value="Genomic_DNA"/>
</dbReference>
<dbReference type="Proteomes" id="UP000250700">
    <property type="component" value="Unassembled WGS sequence"/>
</dbReference>
<organism evidence="1 2">
    <name type="scientific">Salmonella enterica I</name>
    <dbReference type="NCBI Taxonomy" id="59201"/>
    <lineage>
        <taxon>Bacteria</taxon>
        <taxon>Pseudomonadati</taxon>
        <taxon>Pseudomonadota</taxon>
        <taxon>Gammaproteobacteria</taxon>
        <taxon>Enterobacterales</taxon>
        <taxon>Enterobacteriaceae</taxon>
        <taxon>Salmonella</taxon>
    </lineage>
</organism>
<reference evidence="1 2" key="1">
    <citation type="submission" date="2018-04" db="EMBL/GenBank/DDBJ databases">
        <title>Whole genome sequencing of Salmonella enterica.</title>
        <authorList>
            <person name="Bell R."/>
        </authorList>
    </citation>
    <scope>NUCLEOTIDE SEQUENCE [LARGE SCALE GENOMIC DNA]</scope>
    <source>
        <strain evidence="1 2">CFSAN058603</strain>
    </source>
</reference>
<gene>
    <name evidence="1" type="ORF">DAX91_27695</name>
</gene>
<evidence type="ECO:0000313" key="2">
    <source>
        <dbReference type="Proteomes" id="UP000250700"/>
    </source>
</evidence>
<dbReference type="RefSeq" id="WP_108415602.1">
    <property type="nucleotide sequence ID" value="NZ_QAQA01000053.1"/>
</dbReference>
<accession>A0A315H337</accession>
<proteinExistence type="predicted"/>
<sequence length="80" mass="9610">MNAPQEKIPRKYTEKEEITLEENLTPEQRLMVCRVFKSVSTKGISNSRHNKRIEFVEYLESFINRVAWLALTQREKEKLR</sequence>
<comment type="caution">
    <text evidence="1">The sequence shown here is derived from an EMBL/GenBank/DDBJ whole genome shotgun (WGS) entry which is preliminary data.</text>
</comment>